<organism evidence="5 6">
    <name type="scientific">Halochromatium glycolicum</name>
    <dbReference type="NCBI Taxonomy" id="85075"/>
    <lineage>
        <taxon>Bacteria</taxon>
        <taxon>Pseudomonadati</taxon>
        <taxon>Pseudomonadota</taxon>
        <taxon>Gammaproteobacteria</taxon>
        <taxon>Chromatiales</taxon>
        <taxon>Chromatiaceae</taxon>
        <taxon>Halochromatium</taxon>
    </lineage>
</organism>
<dbReference type="RefSeq" id="WP_200348265.1">
    <property type="nucleotide sequence ID" value="NZ_NRSJ01000051.1"/>
</dbReference>
<dbReference type="GO" id="GO:0006865">
    <property type="term" value="P:amino acid transport"/>
    <property type="evidence" value="ECO:0007669"/>
    <property type="project" value="TreeGrafter"/>
</dbReference>
<dbReference type="SMART" id="SM00062">
    <property type="entry name" value="PBPb"/>
    <property type="match status" value="1"/>
</dbReference>
<evidence type="ECO:0000256" key="3">
    <source>
        <dbReference type="ARBA" id="ARBA00022729"/>
    </source>
</evidence>
<dbReference type="PANTHER" id="PTHR30085:SF6">
    <property type="entry name" value="ABC TRANSPORTER GLUTAMINE-BINDING PROTEIN GLNH"/>
    <property type="match status" value="1"/>
</dbReference>
<dbReference type="InterPro" id="IPR051455">
    <property type="entry name" value="Bact_solute-bind_prot3"/>
</dbReference>
<keyword evidence="6" id="KW-1185">Reference proteome</keyword>
<evidence type="ECO:0000259" key="4">
    <source>
        <dbReference type="SMART" id="SM00062"/>
    </source>
</evidence>
<protein>
    <recommendedName>
        <fullName evidence="4">Solute-binding protein family 3/N-terminal domain-containing protein</fullName>
    </recommendedName>
</protein>
<dbReference type="GO" id="GO:0030288">
    <property type="term" value="C:outer membrane-bounded periplasmic space"/>
    <property type="evidence" value="ECO:0007669"/>
    <property type="project" value="TreeGrafter"/>
</dbReference>
<dbReference type="Proteomes" id="UP001296776">
    <property type="component" value="Unassembled WGS sequence"/>
</dbReference>
<sequence>MRGIEPADDQGRRHWVPGLADIGRRRRASLFVLVLAACWQLCAAADVGALDRIGAAETIRVAYAPNAYPISFKDAAGVPRGYAIDLCRQVLTSVQGALGLEALEIAWIAGNTPRRVAAVANAEADLECGTTTMTLARQRRVDFSNIVFVESGGVLVRSDRGLRGLADLDGLRVGVVPDTTTERRLRLELSEAGVDAELVPIRDAKDGRRRLLEDELDAIAGDRLVLIGQVAKAGNAERFAMLDVDVSIEPYAFALPRNDADFRLEVNRGLAEVYRSGEVDRIFQRWFGEESQPTRLLETVYFLYGFAD</sequence>
<dbReference type="AlphaFoldDB" id="A0AAJ0U7K9"/>
<evidence type="ECO:0000256" key="1">
    <source>
        <dbReference type="ARBA" id="ARBA00010333"/>
    </source>
</evidence>
<dbReference type="GO" id="GO:0005576">
    <property type="term" value="C:extracellular region"/>
    <property type="evidence" value="ECO:0007669"/>
    <property type="project" value="TreeGrafter"/>
</dbReference>
<dbReference type="Gene3D" id="3.40.190.10">
    <property type="entry name" value="Periplasmic binding protein-like II"/>
    <property type="match status" value="2"/>
</dbReference>
<evidence type="ECO:0000313" key="6">
    <source>
        <dbReference type="Proteomes" id="UP001296776"/>
    </source>
</evidence>
<comment type="similarity">
    <text evidence="1">Belongs to the bacterial solute-binding protein 3 family.</text>
</comment>
<comment type="caution">
    <text evidence="5">The sequence shown here is derived from an EMBL/GenBank/DDBJ whole genome shotgun (WGS) entry which is preliminary data.</text>
</comment>
<evidence type="ECO:0000313" key="5">
    <source>
        <dbReference type="EMBL" id="MBK1706793.1"/>
    </source>
</evidence>
<dbReference type="PANTHER" id="PTHR30085">
    <property type="entry name" value="AMINO ACID ABC TRANSPORTER PERMEASE"/>
    <property type="match status" value="1"/>
</dbReference>
<evidence type="ECO:0000256" key="2">
    <source>
        <dbReference type="ARBA" id="ARBA00022448"/>
    </source>
</evidence>
<keyword evidence="3" id="KW-0732">Signal</keyword>
<gene>
    <name evidence="5" type="ORF">CKO40_20185</name>
</gene>
<dbReference type="SUPFAM" id="SSF53850">
    <property type="entry name" value="Periplasmic binding protein-like II"/>
    <property type="match status" value="1"/>
</dbReference>
<reference evidence="5" key="1">
    <citation type="submission" date="2017-08" db="EMBL/GenBank/DDBJ databases">
        <authorList>
            <person name="Imhoff J.F."/>
            <person name="Rahn T."/>
            <person name="Kuenzel S."/>
            <person name="Neulinger S.C."/>
        </authorList>
    </citation>
    <scope>NUCLEOTIDE SEQUENCE</scope>
    <source>
        <strain evidence="5">DSM 11080</strain>
    </source>
</reference>
<dbReference type="CDD" id="cd13688">
    <property type="entry name" value="PBP2_GltI_DEBP"/>
    <property type="match status" value="1"/>
</dbReference>
<accession>A0AAJ0U7K9</accession>
<dbReference type="Pfam" id="PF00497">
    <property type="entry name" value="SBP_bac_3"/>
    <property type="match status" value="1"/>
</dbReference>
<reference evidence="5" key="2">
    <citation type="journal article" date="2020" name="Microorganisms">
        <title>Osmotic Adaptation and Compatible Solute Biosynthesis of Phototrophic Bacteria as Revealed from Genome Analyses.</title>
        <authorList>
            <person name="Imhoff J.F."/>
            <person name="Rahn T."/>
            <person name="Kunzel S."/>
            <person name="Keller A."/>
            <person name="Neulinger S.C."/>
        </authorList>
    </citation>
    <scope>NUCLEOTIDE SEQUENCE</scope>
    <source>
        <strain evidence="5">DSM 11080</strain>
    </source>
</reference>
<dbReference type="InterPro" id="IPR001638">
    <property type="entry name" value="Solute-binding_3/MltF_N"/>
</dbReference>
<keyword evidence="2" id="KW-0813">Transport</keyword>
<feature type="domain" description="Solute-binding protein family 3/N-terminal" evidence="4">
    <location>
        <begin position="58"/>
        <end position="290"/>
    </location>
</feature>
<dbReference type="EMBL" id="NRSJ01000051">
    <property type="protein sequence ID" value="MBK1706793.1"/>
    <property type="molecule type" value="Genomic_DNA"/>
</dbReference>
<name>A0AAJ0U7K9_9GAMM</name>
<proteinExistence type="inferred from homology"/>